<reference evidence="15 16" key="1">
    <citation type="submission" date="2010-03" db="EMBL/GenBank/DDBJ databases">
        <authorList>
            <person name="Glass J.I."/>
            <person name="Benders G.A."/>
            <person name="Durkin A.S."/>
            <person name="Farmerie W.G."/>
            <person name="Hlavinka K."/>
            <person name="Hostetler J."/>
            <person name="Jackson J."/>
            <person name="May M.A."/>
            <person name="Miller R.H."/>
            <person name="Paralanov V."/>
            <person name="Radune D."/>
            <person name="Szczypinski B."/>
            <person name="Brown D.R."/>
        </authorList>
    </citation>
    <scope>NUCLEOTIDE SEQUENCE [LARGE SCALE GENOMIC DNA]</scope>
    <source>
        <strain evidence="15 16">A21JP2</strain>
    </source>
</reference>
<feature type="binding site" evidence="12">
    <location>
        <position position="225"/>
    </location>
    <ligand>
        <name>NADP(+)</name>
        <dbReference type="ChEBI" id="CHEBI:58349"/>
    </ligand>
</feature>
<dbReference type="InterPro" id="IPR020630">
    <property type="entry name" value="THF_DH/CycHdrlase_cat_dom"/>
</dbReference>
<dbReference type="Pfam" id="PF02882">
    <property type="entry name" value="THF_DHG_CYH_C"/>
    <property type="match status" value="1"/>
</dbReference>
<evidence type="ECO:0000256" key="6">
    <source>
        <dbReference type="ARBA" id="ARBA00022801"/>
    </source>
</evidence>
<evidence type="ECO:0000256" key="9">
    <source>
        <dbReference type="ARBA" id="ARBA00023102"/>
    </source>
</evidence>
<evidence type="ECO:0000256" key="3">
    <source>
        <dbReference type="ARBA" id="ARBA00022563"/>
    </source>
</evidence>
<keyword evidence="6 12" id="KW-0378">Hydrolase</keyword>
<evidence type="ECO:0000256" key="1">
    <source>
        <dbReference type="ARBA" id="ARBA00004777"/>
    </source>
</evidence>
<evidence type="ECO:0000256" key="11">
    <source>
        <dbReference type="ARBA" id="ARBA00023268"/>
    </source>
</evidence>
<comment type="similarity">
    <text evidence="12">Belongs to the tetrahydrofolate dehydrogenase/cyclohydrolase family.</text>
</comment>
<dbReference type="InterPro" id="IPR000672">
    <property type="entry name" value="THF_DH/CycHdrlase"/>
</dbReference>
<comment type="function">
    <text evidence="12">Catalyzes the oxidation of 5,10-methylenetetrahydrofolate to 5,10-methenyltetrahydrofolate and then the hydrolysis of 5,10-methenyltetrahydrofolate to 10-formyltetrahydrofolate.</text>
</comment>
<feature type="domain" description="Tetrahydrofolate dehydrogenase/cyclohydrolase catalytic" evidence="13">
    <location>
        <begin position="4"/>
        <end position="115"/>
    </location>
</feature>
<dbReference type="Gene3D" id="3.40.50.720">
    <property type="entry name" value="NAD(P)-binding Rossmann-like Domain"/>
    <property type="match status" value="1"/>
</dbReference>
<keyword evidence="4 12" id="KW-0028">Amino-acid biosynthesis</keyword>
<dbReference type="STRING" id="747682.MALL_0743"/>
<comment type="catalytic activity">
    <reaction evidence="12">
        <text>(6R)-5,10-methenyltetrahydrofolate + H2O = (6R)-10-formyltetrahydrofolate + H(+)</text>
        <dbReference type="Rhea" id="RHEA:23700"/>
        <dbReference type="ChEBI" id="CHEBI:15377"/>
        <dbReference type="ChEBI" id="CHEBI:15378"/>
        <dbReference type="ChEBI" id="CHEBI:57455"/>
        <dbReference type="ChEBI" id="CHEBI:195366"/>
        <dbReference type="EC" id="3.5.4.9"/>
    </reaction>
</comment>
<dbReference type="GO" id="GO:0035999">
    <property type="term" value="P:tetrahydrofolate interconversion"/>
    <property type="evidence" value="ECO:0007669"/>
    <property type="project" value="UniProtKB-UniRule"/>
</dbReference>
<dbReference type="PRINTS" id="PR00085">
    <property type="entry name" value="THFDHDRGNASE"/>
</dbReference>
<dbReference type="GO" id="GO:0006164">
    <property type="term" value="P:purine nucleotide biosynthetic process"/>
    <property type="evidence" value="ECO:0007669"/>
    <property type="project" value="UniProtKB-KW"/>
</dbReference>
<dbReference type="SUPFAM" id="SSF53223">
    <property type="entry name" value="Aminoacid dehydrogenase-like, N-terminal domain"/>
    <property type="match status" value="1"/>
</dbReference>
<dbReference type="CDD" id="cd01080">
    <property type="entry name" value="NAD_bind_m-THF_DH_Cyclohyd"/>
    <property type="match status" value="1"/>
</dbReference>
<evidence type="ECO:0000256" key="10">
    <source>
        <dbReference type="ARBA" id="ARBA00023167"/>
    </source>
</evidence>
<gene>
    <name evidence="12" type="primary">folD</name>
    <name evidence="15" type="ORF">MALL_0743</name>
</gene>
<evidence type="ECO:0000256" key="4">
    <source>
        <dbReference type="ARBA" id="ARBA00022605"/>
    </source>
</evidence>
<evidence type="ECO:0000256" key="8">
    <source>
        <dbReference type="ARBA" id="ARBA00023002"/>
    </source>
</evidence>
<accession>D4XW80</accession>
<comment type="subunit">
    <text evidence="2 12">Homodimer.</text>
</comment>
<keyword evidence="8 12" id="KW-0560">Oxidoreductase</keyword>
<dbReference type="SUPFAM" id="SSF51735">
    <property type="entry name" value="NAD(P)-binding Rossmann-fold domains"/>
    <property type="match status" value="1"/>
</dbReference>
<evidence type="ECO:0000256" key="7">
    <source>
        <dbReference type="ARBA" id="ARBA00022857"/>
    </source>
</evidence>
<evidence type="ECO:0000313" key="16">
    <source>
        <dbReference type="Proteomes" id="UP000004757"/>
    </source>
</evidence>
<dbReference type="RefSeq" id="WP_005683676.1">
    <property type="nucleotide sequence ID" value="NZ_ADNC01000023.1"/>
</dbReference>
<dbReference type="EC" id="1.5.1.5" evidence="12"/>
<feature type="domain" description="Tetrahydrofolate dehydrogenase/cyclohydrolase NAD(P)-binding" evidence="14">
    <location>
        <begin position="136"/>
        <end position="275"/>
    </location>
</feature>
<dbReference type="UniPathway" id="UPA00193"/>
<dbReference type="AlphaFoldDB" id="D4XW80"/>
<dbReference type="GO" id="GO:0004477">
    <property type="term" value="F:methenyltetrahydrofolate cyclohydrolase activity"/>
    <property type="evidence" value="ECO:0007669"/>
    <property type="project" value="UniProtKB-UniRule"/>
</dbReference>
<keyword evidence="16" id="KW-1185">Reference proteome</keyword>
<keyword evidence="7 12" id="KW-0521">NADP</keyword>
<dbReference type="GO" id="GO:0004488">
    <property type="term" value="F:methylenetetrahydrofolate dehydrogenase (NADP+) activity"/>
    <property type="evidence" value="ECO:0007669"/>
    <property type="project" value="UniProtKB-UniRule"/>
</dbReference>
<dbReference type="EMBL" id="ADNC01000023">
    <property type="protein sequence ID" value="EFF41392.1"/>
    <property type="molecule type" value="Genomic_DNA"/>
</dbReference>
<keyword evidence="5 12" id="KW-0658">Purine biosynthesis</keyword>
<evidence type="ECO:0000259" key="14">
    <source>
        <dbReference type="Pfam" id="PF02882"/>
    </source>
</evidence>
<dbReference type="OrthoDB" id="9803580at2"/>
<evidence type="ECO:0000256" key="5">
    <source>
        <dbReference type="ARBA" id="ARBA00022755"/>
    </source>
</evidence>
<dbReference type="GO" id="GO:0005829">
    <property type="term" value="C:cytosol"/>
    <property type="evidence" value="ECO:0007669"/>
    <property type="project" value="TreeGrafter"/>
</dbReference>
<dbReference type="eggNOG" id="COG0190">
    <property type="taxonomic scope" value="Bacteria"/>
</dbReference>
<evidence type="ECO:0000313" key="15">
    <source>
        <dbReference type="EMBL" id="EFF41392.1"/>
    </source>
</evidence>
<protein>
    <recommendedName>
        <fullName evidence="12">Bifunctional protein FolD</fullName>
    </recommendedName>
    <domain>
        <recommendedName>
            <fullName evidence="12">Methylenetetrahydrofolate dehydrogenase</fullName>
            <ecNumber evidence="12">1.5.1.5</ecNumber>
        </recommendedName>
    </domain>
    <domain>
        <recommendedName>
            <fullName evidence="12">Methenyltetrahydrofolate cyclohydrolase</fullName>
            <ecNumber evidence="12">3.5.4.9</ecNumber>
        </recommendedName>
    </domain>
</protein>
<dbReference type="PANTHER" id="PTHR48099">
    <property type="entry name" value="C-1-TETRAHYDROFOLATE SYNTHASE, CYTOPLASMIC-RELATED"/>
    <property type="match status" value="1"/>
</dbReference>
<dbReference type="Proteomes" id="UP000004757">
    <property type="component" value="Unassembled WGS sequence"/>
</dbReference>
<dbReference type="InterPro" id="IPR036291">
    <property type="entry name" value="NAD(P)-bd_dom_sf"/>
</dbReference>
<keyword evidence="10 12" id="KW-0486">Methionine biosynthesis</keyword>
<dbReference type="InterPro" id="IPR020631">
    <property type="entry name" value="THF_DH/CycHdrlase_NAD-bd_dom"/>
</dbReference>
<dbReference type="GO" id="GO:0009086">
    <property type="term" value="P:methionine biosynthetic process"/>
    <property type="evidence" value="ECO:0007669"/>
    <property type="project" value="UniProtKB-KW"/>
</dbReference>
<dbReference type="PANTHER" id="PTHR48099:SF5">
    <property type="entry name" value="C-1-TETRAHYDROFOLATE SYNTHASE, CYTOPLASMIC"/>
    <property type="match status" value="1"/>
</dbReference>
<name>D4XW80_9BACT</name>
<feature type="binding site" evidence="12">
    <location>
        <begin position="161"/>
        <end position="163"/>
    </location>
    <ligand>
        <name>NADP(+)</name>
        <dbReference type="ChEBI" id="CHEBI:58349"/>
    </ligand>
</feature>
<comment type="catalytic activity">
    <reaction evidence="12">
        <text>(6R)-5,10-methylene-5,6,7,8-tetrahydrofolate + NADP(+) = (6R)-5,10-methenyltetrahydrofolate + NADPH</text>
        <dbReference type="Rhea" id="RHEA:22812"/>
        <dbReference type="ChEBI" id="CHEBI:15636"/>
        <dbReference type="ChEBI" id="CHEBI:57455"/>
        <dbReference type="ChEBI" id="CHEBI:57783"/>
        <dbReference type="ChEBI" id="CHEBI:58349"/>
        <dbReference type="EC" id="1.5.1.5"/>
    </reaction>
</comment>
<comment type="caution">
    <text evidence="12">Lacks conserved residue(s) required for the propagation of feature annotation.</text>
</comment>
<dbReference type="HAMAP" id="MF_01576">
    <property type="entry name" value="THF_DHG_CYH"/>
    <property type="match status" value="1"/>
</dbReference>
<keyword evidence="11 12" id="KW-0511">Multifunctional enzyme</keyword>
<evidence type="ECO:0000256" key="2">
    <source>
        <dbReference type="ARBA" id="ARBA00011738"/>
    </source>
</evidence>
<keyword evidence="9 12" id="KW-0368">Histidine biosynthesis</keyword>
<sequence length="279" mass="30836">MKILSGVELSKNELENLKNEIESLDIPRKIRLAIIQVGDNEASTKYVQKKLEKSEYLGIEAKLYKFDESITQDRLLKKLDNINEYNDGVLVQLPLPHHIPEQVILDAIPYDKDIDGLSTRNEFNLYNAAGKHFVSATARAVLELMEYYQIDVKDKRVAVVGRSHLVGKPVAHIIKRMGAQVATYDEHTGIKGIENADILIVAAGVAKLVKEKNVKEGAIVIDVGTNLDNKLTKELCGDVDFEDVKDKVSAITPVPGGVGPLTVVCLLKNLVDSIKPSED</sequence>
<proteinExistence type="inferred from homology"/>
<dbReference type="Gene3D" id="3.40.50.10860">
    <property type="entry name" value="Leucine Dehydrogenase, chain A, domain 1"/>
    <property type="match status" value="1"/>
</dbReference>
<dbReference type="EC" id="3.5.4.9" evidence="12"/>
<keyword evidence="3 12" id="KW-0554">One-carbon metabolism</keyword>
<comment type="caution">
    <text evidence="15">The sequence shown here is derived from an EMBL/GenBank/DDBJ whole genome shotgun (WGS) entry which is preliminary data.</text>
</comment>
<organism evidence="15 16">
    <name type="scientific">Mycoplasmopsis alligatoris A21JP2</name>
    <dbReference type="NCBI Taxonomy" id="747682"/>
    <lineage>
        <taxon>Bacteria</taxon>
        <taxon>Bacillati</taxon>
        <taxon>Mycoplasmatota</taxon>
        <taxon>Mycoplasmoidales</taxon>
        <taxon>Metamycoplasmataceae</taxon>
        <taxon>Mycoplasmopsis</taxon>
    </lineage>
</organism>
<evidence type="ECO:0000256" key="12">
    <source>
        <dbReference type="HAMAP-Rule" id="MF_01576"/>
    </source>
</evidence>
<dbReference type="InterPro" id="IPR046346">
    <property type="entry name" value="Aminoacid_DH-like_N_sf"/>
</dbReference>
<comment type="pathway">
    <text evidence="1 12">One-carbon metabolism; tetrahydrofolate interconversion.</text>
</comment>
<dbReference type="Pfam" id="PF00763">
    <property type="entry name" value="THF_DHG_CYH"/>
    <property type="match status" value="1"/>
</dbReference>
<evidence type="ECO:0000259" key="13">
    <source>
        <dbReference type="Pfam" id="PF00763"/>
    </source>
</evidence>
<dbReference type="FunFam" id="3.40.50.10860:FF:000005">
    <property type="entry name" value="C-1-tetrahydrofolate synthase, cytoplasmic, putative"/>
    <property type="match status" value="1"/>
</dbReference>
<dbReference type="GO" id="GO:0000105">
    <property type="term" value="P:L-histidine biosynthetic process"/>
    <property type="evidence" value="ECO:0007669"/>
    <property type="project" value="UniProtKB-KW"/>
</dbReference>